<dbReference type="RefSeq" id="WP_284825646.1">
    <property type="nucleotide sequence ID" value="NZ_CP126969.1"/>
</dbReference>
<evidence type="ECO:0000313" key="4">
    <source>
        <dbReference type="Proteomes" id="UP001225598"/>
    </source>
</evidence>
<feature type="chain" id="PRO_5046448356" description="Secreted protein" evidence="2">
    <location>
        <begin position="24"/>
        <end position="187"/>
    </location>
</feature>
<keyword evidence="2" id="KW-0732">Signal</keyword>
<feature type="region of interest" description="Disordered" evidence="1">
    <location>
        <begin position="37"/>
        <end position="61"/>
    </location>
</feature>
<sequence length="187" mass="19572">MRRHTLRLVIAVSCLALSACSSANTSSAPVTVTSTVVATSEASQDPETPTIEEETPTEETQAAPVVEPVDISQHSINAGQVGGNCGTTSQGDSIRANDSTSCEFAAAIFNSAISAQYTTVTTNPSVTALPRAQITAYSPVTQQAYNLECYVNSAGQTLTCYDPGNDGRGASFSTERMGYHGRLNLIE</sequence>
<keyword evidence="4" id="KW-1185">Reference proteome</keyword>
<evidence type="ECO:0008006" key="5">
    <source>
        <dbReference type="Google" id="ProtNLM"/>
    </source>
</evidence>
<evidence type="ECO:0000256" key="2">
    <source>
        <dbReference type="SAM" id="SignalP"/>
    </source>
</evidence>
<name>A0ABY8VFX1_9CORY</name>
<reference evidence="3 4" key="1">
    <citation type="submission" date="2023-05" db="EMBL/GenBank/DDBJ databases">
        <title>Corynebacterium suedekumii sp. nov. and Corynebacterium breve sp. nov. isolated from raw cow's milk.</title>
        <authorList>
            <person name="Baer M.K."/>
            <person name="Mehl L."/>
            <person name="Hellmuth R."/>
            <person name="Marke G."/>
            <person name="Lipski A."/>
        </authorList>
    </citation>
    <scope>NUCLEOTIDE SEQUENCE [LARGE SCALE GENOMIC DNA]</scope>
    <source>
        <strain evidence="3 4">R4</strain>
    </source>
</reference>
<gene>
    <name evidence="3" type="ORF">QP027_02185</name>
</gene>
<evidence type="ECO:0000256" key="1">
    <source>
        <dbReference type="SAM" id="MobiDB-lite"/>
    </source>
</evidence>
<accession>A0ABY8VFX1</accession>
<proteinExistence type="predicted"/>
<dbReference type="EMBL" id="CP126969">
    <property type="protein sequence ID" value="WIM68232.1"/>
    <property type="molecule type" value="Genomic_DNA"/>
</dbReference>
<feature type="signal peptide" evidence="2">
    <location>
        <begin position="1"/>
        <end position="23"/>
    </location>
</feature>
<feature type="compositionally biased region" description="Low complexity" evidence="1">
    <location>
        <begin position="37"/>
        <end position="49"/>
    </location>
</feature>
<dbReference type="Proteomes" id="UP001225598">
    <property type="component" value="Chromosome"/>
</dbReference>
<dbReference type="PROSITE" id="PS51257">
    <property type="entry name" value="PROKAR_LIPOPROTEIN"/>
    <property type="match status" value="1"/>
</dbReference>
<protein>
    <recommendedName>
        <fullName evidence="5">Secreted protein</fullName>
    </recommendedName>
</protein>
<evidence type="ECO:0000313" key="3">
    <source>
        <dbReference type="EMBL" id="WIM68232.1"/>
    </source>
</evidence>
<organism evidence="3 4">
    <name type="scientific">Corynebacterium breve</name>
    <dbReference type="NCBI Taxonomy" id="3049799"/>
    <lineage>
        <taxon>Bacteria</taxon>
        <taxon>Bacillati</taxon>
        <taxon>Actinomycetota</taxon>
        <taxon>Actinomycetes</taxon>
        <taxon>Mycobacteriales</taxon>
        <taxon>Corynebacteriaceae</taxon>
        <taxon>Corynebacterium</taxon>
    </lineage>
</organism>